<feature type="transmembrane region" description="Helical" evidence="8">
    <location>
        <begin position="161"/>
        <end position="181"/>
    </location>
</feature>
<name>A0A8J6TRT1_9FLAO</name>
<protein>
    <submittedName>
        <fullName evidence="9">Undecaprenyl/decaprenyl-phosphate alpha-N-acetylglucosaminyl 1-phosphate transferase</fullName>
    </submittedName>
</protein>
<feature type="binding site" evidence="7">
    <location>
        <position position="217"/>
    </location>
    <ligand>
        <name>Mg(2+)</name>
        <dbReference type="ChEBI" id="CHEBI:18420"/>
    </ligand>
</feature>
<dbReference type="GO" id="GO:0046872">
    <property type="term" value="F:metal ion binding"/>
    <property type="evidence" value="ECO:0007669"/>
    <property type="project" value="UniProtKB-KW"/>
</dbReference>
<feature type="transmembrane region" description="Helical" evidence="8">
    <location>
        <begin position="6"/>
        <end position="30"/>
    </location>
</feature>
<comment type="cofactor">
    <cofactor evidence="7">
        <name>Mg(2+)</name>
        <dbReference type="ChEBI" id="CHEBI:18420"/>
    </cofactor>
</comment>
<keyword evidence="6 8" id="KW-0472">Membrane</keyword>
<evidence type="ECO:0000256" key="1">
    <source>
        <dbReference type="ARBA" id="ARBA00004651"/>
    </source>
</evidence>
<evidence type="ECO:0000313" key="9">
    <source>
        <dbReference type="EMBL" id="MBC9811467.1"/>
    </source>
</evidence>
<feature type="transmembrane region" description="Helical" evidence="8">
    <location>
        <begin position="84"/>
        <end position="100"/>
    </location>
</feature>
<feature type="transmembrane region" description="Helical" evidence="8">
    <location>
        <begin position="137"/>
        <end position="154"/>
    </location>
</feature>
<evidence type="ECO:0000313" key="10">
    <source>
        <dbReference type="Proteomes" id="UP000652681"/>
    </source>
</evidence>
<feature type="transmembrane region" description="Helical" evidence="8">
    <location>
        <begin position="112"/>
        <end position="131"/>
    </location>
</feature>
<dbReference type="GO" id="GO:0071555">
    <property type="term" value="P:cell wall organization"/>
    <property type="evidence" value="ECO:0007669"/>
    <property type="project" value="TreeGrafter"/>
</dbReference>
<feature type="binding site" evidence="7">
    <location>
        <position position="154"/>
    </location>
    <ligand>
        <name>Mg(2+)</name>
        <dbReference type="ChEBI" id="CHEBI:18420"/>
    </ligand>
</feature>
<dbReference type="PANTHER" id="PTHR22926:SF3">
    <property type="entry name" value="UNDECAPRENYL-PHOSPHATE ALPHA-N-ACETYLGLUCOSAMINYL 1-PHOSPHATE TRANSFERASE"/>
    <property type="match status" value="1"/>
</dbReference>
<evidence type="ECO:0000256" key="3">
    <source>
        <dbReference type="ARBA" id="ARBA00022679"/>
    </source>
</evidence>
<feature type="transmembrane region" description="Helical" evidence="8">
    <location>
        <begin position="51"/>
        <end position="72"/>
    </location>
</feature>
<feature type="transmembrane region" description="Helical" evidence="8">
    <location>
        <begin position="300"/>
        <end position="320"/>
    </location>
</feature>
<feature type="transmembrane region" description="Helical" evidence="8">
    <location>
        <begin position="213"/>
        <end position="232"/>
    </location>
</feature>
<evidence type="ECO:0000256" key="4">
    <source>
        <dbReference type="ARBA" id="ARBA00022692"/>
    </source>
</evidence>
<dbReference type="Pfam" id="PF00953">
    <property type="entry name" value="Glycos_transf_4"/>
    <property type="match status" value="1"/>
</dbReference>
<dbReference type="GO" id="GO:0044038">
    <property type="term" value="P:cell wall macromolecule biosynthetic process"/>
    <property type="evidence" value="ECO:0007669"/>
    <property type="project" value="TreeGrafter"/>
</dbReference>
<dbReference type="CDD" id="cd06853">
    <property type="entry name" value="GT_WecA_like"/>
    <property type="match status" value="1"/>
</dbReference>
<keyword evidence="3 9" id="KW-0808">Transferase</keyword>
<keyword evidence="7" id="KW-0479">Metal-binding</keyword>
<dbReference type="PANTHER" id="PTHR22926">
    <property type="entry name" value="PHOSPHO-N-ACETYLMURAMOYL-PENTAPEPTIDE-TRANSFERASE"/>
    <property type="match status" value="1"/>
</dbReference>
<feature type="transmembrane region" description="Helical" evidence="8">
    <location>
        <begin position="244"/>
        <end position="269"/>
    </location>
</feature>
<dbReference type="AlphaFoldDB" id="A0A8J6TRT1"/>
<keyword evidence="2" id="KW-1003">Cell membrane</keyword>
<evidence type="ECO:0000256" key="8">
    <source>
        <dbReference type="SAM" id="Phobius"/>
    </source>
</evidence>
<gene>
    <name evidence="9" type="ORF">H9Y05_03165</name>
</gene>
<keyword evidence="5 8" id="KW-1133">Transmembrane helix</keyword>
<dbReference type="InterPro" id="IPR000715">
    <property type="entry name" value="Glycosyl_transferase_4"/>
</dbReference>
<feature type="transmembrane region" description="Helical" evidence="8">
    <location>
        <begin position="187"/>
        <end position="206"/>
    </location>
</feature>
<dbReference type="RefSeq" id="WP_163491878.1">
    <property type="nucleotide sequence ID" value="NZ_JACVEL010000002.1"/>
</dbReference>
<comment type="caution">
    <text evidence="9">The sequence shown here is derived from an EMBL/GenBank/DDBJ whole genome shotgun (WGS) entry which is preliminary data.</text>
</comment>
<dbReference type="GO" id="GO:0009103">
    <property type="term" value="P:lipopolysaccharide biosynthetic process"/>
    <property type="evidence" value="ECO:0007669"/>
    <property type="project" value="TreeGrafter"/>
</dbReference>
<evidence type="ECO:0000256" key="2">
    <source>
        <dbReference type="ARBA" id="ARBA00022475"/>
    </source>
</evidence>
<evidence type="ECO:0000256" key="5">
    <source>
        <dbReference type="ARBA" id="ARBA00022989"/>
    </source>
</evidence>
<accession>A0A8J6TRT1</accession>
<dbReference type="GO" id="GO:0016780">
    <property type="term" value="F:phosphotransferase activity, for other substituted phosphate groups"/>
    <property type="evidence" value="ECO:0007669"/>
    <property type="project" value="InterPro"/>
</dbReference>
<keyword evidence="10" id="KW-1185">Reference proteome</keyword>
<evidence type="ECO:0000256" key="6">
    <source>
        <dbReference type="ARBA" id="ARBA00023136"/>
    </source>
</evidence>
<proteinExistence type="predicted"/>
<dbReference type="GO" id="GO:0005886">
    <property type="term" value="C:plasma membrane"/>
    <property type="evidence" value="ECO:0007669"/>
    <property type="project" value="UniProtKB-SubCell"/>
</dbReference>
<dbReference type="EMBL" id="JACVEL010000002">
    <property type="protein sequence ID" value="MBC9811467.1"/>
    <property type="molecule type" value="Genomic_DNA"/>
</dbReference>
<dbReference type="Proteomes" id="UP000652681">
    <property type="component" value="Unassembled WGS sequence"/>
</dbReference>
<sequence>MKETLLQLVAFCAGGILAAYICNLLLLNFSQSLGIRNKNDITVRWSNQSKPSLGGISFFVVFIFCIFAFSVFAHDENIFHDLKFIGLFVSGTLAFLMGLADDAYNTKPLIKLSVQILCGVIFIYTGTIISITSVEWLNYLVTIFWVILLMNSLNMLDNMDGITGTVVLFIIITCLGSDWMLNGINSSFWSVINCAMVGGLLGFLYFNIHPSKIFMGDAGSQFIGLYIAFITIDDLWMVGARQGLHNGIGMVLVAVCFTAPFSDTLTVVINRLKKGQSPMVGGKDHTTHHLVYSGLKDRQVWYVFLAIASVACLLTLSMLYLLKIGYTLALLFFVFYTLIVFLILYRKTLRYPQK</sequence>
<reference evidence="9" key="1">
    <citation type="submission" date="2020-09" db="EMBL/GenBank/DDBJ databases">
        <title>Taishania pollutisoli gen. nov., sp. nov., Isolated from Tetrabromobisphenol A-Contaminated Soil.</title>
        <authorList>
            <person name="Chen Q."/>
        </authorList>
    </citation>
    <scope>NUCLEOTIDE SEQUENCE</scope>
    <source>
        <strain evidence="9">CZZ-1</strain>
    </source>
</reference>
<comment type="subcellular location">
    <subcellularLocation>
        <location evidence="1">Cell membrane</location>
        <topology evidence="1">Multi-pass membrane protein</topology>
    </subcellularLocation>
</comment>
<keyword evidence="7" id="KW-0460">Magnesium</keyword>
<evidence type="ECO:0000256" key="7">
    <source>
        <dbReference type="PIRSR" id="PIRSR600715-1"/>
    </source>
</evidence>
<keyword evidence="4 8" id="KW-0812">Transmembrane</keyword>
<feature type="transmembrane region" description="Helical" evidence="8">
    <location>
        <begin position="326"/>
        <end position="345"/>
    </location>
</feature>
<organism evidence="9 10">
    <name type="scientific">Taishania pollutisoli</name>
    <dbReference type="NCBI Taxonomy" id="2766479"/>
    <lineage>
        <taxon>Bacteria</taxon>
        <taxon>Pseudomonadati</taxon>
        <taxon>Bacteroidota</taxon>
        <taxon>Flavobacteriia</taxon>
        <taxon>Flavobacteriales</taxon>
        <taxon>Crocinitomicaceae</taxon>
        <taxon>Taishania</taxon>
    </lineage>
</organism>